<dbReference type="PANTHER" id="PTHR46766">
    <property type="entry name" value="GLUTAMINE-RICH PROTEIN 2"/>
    <property type="match status" value="1"/>
</dbReference>
<sequence>MTVGITELLDLAISPQIGPVNFFHLRNLLHTIVEHFGIGEVEAQQAEVRGPMSLRSSSEASSSVESSSESDEDEESEESADDGHVSEEEVIQTVIDEDGQEKTVTVMVKKPPKPKKKQSEVGEKDGNEKEGQEKKKRRESKHSKDKDSSREKERKHSKHEKEGDEKDDKKKKRDRKSSYGGDSVYGKKDDTKKERRMTMDSLSETPELININRRLEAAEMGIKSLRNIIDSMVNQVDFGDEVGGILKAQLDQVQQQLNKVELLPEGEAPKKEKKRKGSKAKGPQDVPKDGIITEGSQPAPGVGEDHAQPTNVIPVIPPPGQISQDMPKLQPGRLPSRKDEKRKISLPMKGGKRPPSQEDKTPLQRRTTIEDLKLRRKAREEGVTIEEIEAREAAQETKKEEKSKAKEKEKGKEDEKEKADKKKGEDSSDDELLDSEEEREAMEEMIMEEIEAALENTDDPEAQAYALRLSIEQMNNMKKSFMQSQEEFKKDMEKNKRAIELISKDLAAFRASRKAQDAEGFNAVHHVHSMVLELQAKHEKLVQTTAELVNEYNRREKSLEELFDSVDRLDQKKADKQHVSQEIGIKKLSFKAKSGLISCYYYVPQADKGDLESKVSVNQFDESFNLLDRGLSDALEKMESQMSIEDALRETLQELQSKMHLKLDRQELDSLRDQLESRIRQVQVVRATVKEKPEDCEPAGFRRTKPEKVHCISCDRPLELNPGEIGPNMPKMQSLPGQKSSKPYTTFELEHIRLHQKMNIAKKPPVIGADLGYQAQKLKNEVVAMTGLVDLIELPPSQRYCGGSHTIMHPYRRSFKTTGSHLSQYVVIREDSDAAVALPRKDFIVPRDNSLKRCMKTKLPAIGQNNTREPSPPPEYIAEFSERPLSAPATPSVGHRRKLSSPQALKETSNSPPQNEAESPAGSPVQMEKISVTIPSPTDEEE</sequence>
<name>A0A2B4S7R1_STYPI</name>
<comment type="caution">
    <text evidence="4">The sequence shown here is derived from an EMBL/GenBank/DDBJ whole genome shotgun (WGS) entry which is preliminary data.</text>
</comment>
<feature type="compositionally biased region" description="Polar residues" evidence="2">
    <location>
        <begin position="900"/>
        <end position="917"/>
    </location>
</feature>
<accession>A0A2B4S7R1</accession>
<keyword evidence="5" id="KW-1185">Reference proteome</keyword>
<reference evidence="5" key="1">
    <citation type="journal article" date="2017" name="bioRxiv">
        <title>Comparative analysis of the genomes of Stylophora pistillata and Acropora digitifera provides evidence for extensive differences between species of corals.</title>
        <authorList>
            <person name="Voolstra C.R."/>
            <person name="Li Y."/>
            <person name="Liew Y.J."/>
            <person name="Baumgarten S."/>
            <person name="Zoccola D."/>
            <person name="Flot J.-F."/>
            <person name="Tambutte S."/>
            <person name="Allemand D."/>
            <person name="Aranda M."/>
        </authorList>
    </citation>
    <scope>NUCLEOTIDE SEQUENCE [LARGE SCALE GENOMIC DNA]</scope>
</reference>
<feature type="region of interest" description="Disordered" evidence="2">
    <location>
        <begin position="857"/>
        <end position="942"/>
    </location>
</feature>
<dbReference type="Pfam" id="PF16043">
    <property type="entry name" value="DUF4795"/>
    <property type="match status" value="2"/>
</dbReference>
<proteinExistence type="predicted"/>
<dbReference type="InterPro" id="IPR032013">
    <property type="entry name" value="DUF4795"/>
</dbReference>
<evidence type="ECO:0000256" key="1">
    <source>
        <dbReference type="SAM" id="Coils"/>
    </source>
</evidence>
<dbReference type="PANTHER" id="PTHR46766:SF1">
    <property type="entry name" value="GLUTAMINE-RICH PROTEIN 2"/>
    <property type="match status" value="1"/>
</dbReference>
<dbReference type="AlphaFoldDB" id="A0A2B4S7R1"/>
<feature type="compositionally biased region" description="Basic and acidic residues" evidence="2">
    <location>
        <begin position="142"/>
        <end position="168"/>
    </location>
</feature>
<feature type="region of interest" description="Disordered" evidence="2">
    <location>
        <begin position="47"/>
        <end position="207"/>
    </location>
</feature>
<feature type="compositionally biased region" description="Acidic residues" evidence="2">
    <location>
        <begin position="427"/>
        <end position="436"/>
    </location>
</feature>
<dbReference type="STRING" id="50429.A0A2B4S7R1"/>
<protein>
    <recommendedName>
        <fullName evidence="3">DUF4795 domain-containing protein</fullName>
    </recommendedName>
</protein>
<feature type="compositionally biased region" description="Basic and acidic residues" evidence="2">
    <location>
        <begin position="117"/>
        <end position="133"/>
    </location>
</feature>
<feature type="domain" description="DUF4795" evidence="3">
    <location>
        <begin position="517"/>
        <end position="586"/>
    </location>
</feature>
<feature type="compositionally biased region" description="Basic and acidic residues" evidence="2">
    <location>
        <begin position="355"/>
        <end position="426"/>
    </location>
</feature>
<dbReference type="Proteomes" id="UP000225706">
    <property type="component" value="Unassembled WGS sequence"/>
</dbReference>
<feature type="domain" description="DUF4795" evidence="3">
    <location>
        <begin position="606"/>
        <end position="744"/>
    </location>
</feature>
<evidence type="ECO:0000256" key="2">
    <source>
        <dbReference type="SAM" id="MobiDB-lite"/>
    </source>
</evidence>
<evidence type="ECO:0000313" key="4">
    <source>
        <dbReference type="EMBL" id="PFX25416.1"/>
    </source>
</evidence>
<feature type="compositionally biased region" description="Acidic residues" evidence="2">
    <location>
        <begin position="68"/>
        <end position="80"/>
    </location>
</feature>
<dbReference type="OrthoDB" id="5981048at2759"/>
<organism evidence="4 5">
    <name type="scientific">Stylophora pistillata</name>
    <name type="common">Smooth cauliflower coral</name>
    <dbReference type="NCBI Taxonomy" id="50429"/>
    <lineage>
        <taxon>Eukaryota</taxon>
        <taxon>Metazoa</taxon>
        <taxon>Cnidaria</taxon>
        <taxon>Anthozoa</taxon>
        <taxon>Hexacorallia</taxon>
        <taxon>Scleractinia</taxon>
        <taxon>Astrocoeniina</taxon>
        <taxon>Pocilloporidae</taxon>
        <taxon>Stylophora</taxon>
    </lineage>
</organism>
<gene>
    <name evidence="4" type="ORF">AWC38_SpisGene9918</name>
</gene>
<feature type="region of interest" description="Disordered" evidence="2">
    <location>
        <begin position="260"/>
        <end position="436"/>
    </location>
</feature>
<evidence type="ECO:0000313" key="5">
    <source>
        <dbReference type="Proteomes" id="UP000225706"/>
    </source>
</evidence>
<dbReference type="EMBL" id="LSMT01000151">
    <property type="protein sequence ID" value="PFX25416.1"/>
    <property type="molecule type" value="Genomic_DNA"/>
</dbReference>
<feature type="coiled-coil region" evidence="1">
    <location>
        <begin position="658"/>
        <end position="692"/>
    </location>
</feature>
<feature type="compositionally biased region" description="Basic and acidic residues" evidence="2">
    <location>
        <begin position="185"/>
        <end position="198"/>
    </location>
</feature>
<evidence type="ECO:0000259" key="3">
    <source>
        <dbReference type="Pfam" id="PF16043"/>
    </source>
</evidence>
<keyword evidence="1" id="KW-0175">Coiled coil</keyword>
<feature type="compositionally biased region" description="Low complexity" evidence="2">
    <location>
        <begin position="56"/>
        <end position="67"/>
    </location>
</feature>